<dbReference type="InterPro" id="IPR002820">
    <property type="entry name" value="Mopterin_CF_biosynth-C_dom"/>
</dbReference>
<evidence type="ECO:0000256" key="2">
    <source>
        <dbReference type="ARBA" id="ARBA00023150"/>
    </source>
</evidence>
<protein>
    <submittedName>
        <fullName evidence="4">Cyclic pyranopterin monophosphate synthase accessory protein 2</fullName>
    </submittedName>
</protein>
<evidence type="ECO:0000313" key="4">
    <source>
        <dbReference type="EMBL" id="VYS85195.1"/>
    </source>
</evidence>
<dbReference type="Pfam" id="PF01967">
    <property type="entry name" value="MoaC"/>
    <property type="match status" value="1"/>
</dbReference>
<dbReference type="EMBL" id="CACRSM010000002">
    <property type="protein sequence ID" value="VYS85195.1"/>
    <property type="molecule type" value="Genomic_DNA"/>
</dbReference>
<accession>A0A6N2RZP8</accession>
<gene>
    <name evidence="4" type="primary">moaC2</name>
    <name evidence="4" type="ORF">AOLFYP35_00560</name>
</gene>
<dbReference type="Gene3D" id="3.30.70.640">
    <property type="entry name" value="Molybdopterin cofactor biosynthesis C (MoaC) domain"/>
    <property type="match status" value="1"/>
</dbReference>
<dbReference type="UniPathway" id="UPA00344"/>
<dbReference type="AlphaFoldDB" id="A0A6N2RZP8"/>
<dbReference type="SUPFAM" id="SSF55040">
    <property type="entry name" value="Molybdenum cofactor biosynthesis protein C, MoaC"/>
    <property type="match status" value="1"/>
</dbReference>
<evidence type="ECO:0000256" key="1">
    <source>
        <dbReference type="ARBA" id="ARBA00005046"/>
    </source>
</evidence>
<sequence>MEIRSTVRTADRTGIEMEALTAVTVAALTIIDMVKGIDKLVAIRECYVEEKSGGRSGTWTRPSA</sequence>
<dbReference type="GO" id="GO:0006777">
    <property type="term" value="P:Mo-molybdopterin cofactor biosynthetic process"/>
    <property type="evidence" value="ECO:0007669"/>
    <property type="project" value="UniProtKB-KW"/>
</dbReference>
<dbReference type="InterPro" id="IPR036522">
    <property type="entry name" value="MoaC_sf"/>
</dbReference>
<proteinExistence type="predicted"/>
<reference evidence="4" key="1">
    <citation type="submission" date="2019-11" db="EMBL/GenBank/DDBJ databases">
        <authorList>
            <person name="Feng L."/>
        </authorList>
    </citation>
    <scope>NUCLEOTIDE SEQUENCE</scope>
    <source>
        <strain evidence="4">AodontolyticusLFYP35</strain>
    </source>
</reference>
<feature type="domain" description="Molybdopterin cofactor biosynthesis C (MoaC)" evidence="3">
    <location>
        <begin position="2"/>
        <end position="54"/>
    </location>
</feature>
<name>A0A6N2RZP8_9ACTO</name>
<organism evidence="4">
    <name type="scientific">Schaalia odontolytica</name>
    <dbReference type="NCBI Taxonomy" id="1660"/>
    <lineage>
        <taxon>Bacteria</taxon>
        <taxon>Bacillati</taxon>
        <taxon>Actinomycetota</taxon>
        <taxon>Actinomycetes</taxon>
        <taxon>Actinomycetales</taxon>
        <taxon>Actinomycetaceae</taxon>
        <taxon>Schaalia</taxon>
    </lineage>
</organism>
<evidence type="ECO:0000259" key="3">
    <source>
        <dbReference type="Pfam" id="PF01967"/>
    </source>
</evidence>
<comment type="pathway">
    <text evidence="1">Cofactor biosynthesis; molybdopterin biosynthesis.</text>
</comment>
<keyword evidence="2" id="KW-0501">Molybdenum cofactor biosynthesis</keyword>